<sequence>MSSSTSDTFSFQNSSSSAAPGRNKPPYTTSSHGDVNSPYAPHVALLRCSRCVKSVETVSRGVRIDETGTGMISYGMNLWYCERCARIVGYK</sequence>
<evidence type="ECO:0000313" key="3">
    <source>
        <dbReference type="Proteomes" id="UP000275772"/>
    </source>
</evidence>
<dbReference type="EMBL" id="UNSH01000036">
    <property type="protein sequence ID" value="SZF01482.1"/>
    <property type="molecule type" value="Genomic_DNA"/>
</dbReference>
<evidence type="ECO:0000256" key="1">
    <source>
        <dbReference type="SAM" id="MobiDB-lite"/>
    </source>
</evidence>
<proteinExistence type="predicted"/>
<feature type="compositionally biased region" description="Low complexity" evidence="1">
    <location>
        <begin position="1"/>
        <end position="17"/>
    </location>
</feature>
<feature type="region of interest" description="Disordered" evidence="1">
    <location>
        <begin position="1"/>
        <end position="36"/>
    </location>
</feature>
<dbReference type="AlphaFoldDB" id="A0A383UQE0"/>
<dbReference type="VEuPathDB" id="FungiDB:BLGHR1_12249"/>
<dbReference type="Proteomes" id="UP000275772">
    <property type="component" value="Unassembled WGS sequence"/>
</dbReference>
<evidence type="ECO:0000313" key="2">
    <source>
        <dbReference type="EMBL" id="SZF01482.1"/>
    </source>
</evidence>
<name>A0A383UQE0_BLUHO</name>
<accession>A0A383UQE0</accession>
<gene>
    <name evidence="2" type="ORF">BLGHR1_12249</name>
</gene>
<organism evidence="2 3">
    <name type="scientific">Blumeria hordei</name>
    <name type="common">Barley powdery mildew</name>
    <name type="synonym">Blumeria graminis f. sp. hordei</name>
    <dbReference type="NCBI Taxonomy" id="2867405"/>
    <lineage>
        <taxon>Eukaryota</taxon>
        <taxon>Fungi</taxon>
        <taxon>Dikarya</taxon>
        <taxon>Ascomycota</taxon>
        <taxon>Pezizomycotina</taxon>
        <taxon>Leotiomycetes</taxon>
        <taxon>Erysiphales</taxon>
        <taxon>Erysiphaceae</taxon>
        <taxon>Blumeria</taxon>
    </lineage>
</organism>
<protein>
    <submittedName>
        <fullName evidence="2">Uncharacterized protein</fullName>
    </submittedName>
</protein>
<reference evidence="2 3" key="1">
    <citation type="submission" date="2017-11" db="EMBL/GenBank/DDBJ databases">
        <authorList>
            <person name="Kracher B."/>
        </authorList>
    </citation>
    <scope>NUCLEOTIDE SEQUENCE [LARGE SCALE GENOMIC DNA]</scope>
    <source>
        <strain evidence="2 3">RACE1</strain>
    </source>
</reference>